<dbReference type="KEGG" id="fho:H9Q81_03430"/>
<evidence type="ECO:0000259" key="1">
    <source>
        <dbReference type="Pfam" id="PF13614"/>
    </source>
</evidence>
<protein>
    <submittedName>
        <fullName evidence="2">ParA family protein</fullName>
    </submittedName>
</protein>
<dbReference type="SUPFAM" id="SSF52540">
    <property type="entry name" value="P-loop containing nucleoside triphosphate hydrolases"/>
    <property type="match status" value="1"/>
</dbReference>
<dbReference type="Pfam" id="PF13614">
    <property type="entry name" value="AAA_31"/>
    <property type="match status" value="1"/>
</dbReference>
<dbReference type="InterPro" id="IPR050678">
    <property type="entry name" value="DNA_Partitioning_ATPase"/>
</dbReference>
<dbReference type="InterPro" id="IPR027417">
    <property type="entry name" value="P-loop_NTPase"/>
</dbReference>
<sequence length="365" mass="41341">MKKKVGLFYKKNGSFNNAVITIDKSIIEALDISKDSNEIIFTMKDNEIILKKGKIKKDEEKEVKDIHGDVVEYAKNSSINFSKVYKDKDYYVAKLNIPFSIVGTLKISKDNNEVNITSGNGWVKIDRKERIGKVYTLKVNKGGIGKTFLTVQLAHGLAMQGKKVMVLTSDSQNNIIDFTLSEDKQENIELKKGLRSWVMTGKGDIIKLRKNFDFIPLESSVFTQRFLEKLPIFIEHLKREYDYVLIDSIPTMKIDTEFVKCSDKIIIPGFCDIPTLKGIINVIEEAGINKIKGIIINLYRNTVTQKEILNKLANILNETDIVFPVPIKETSIIESLVKKGKTVWESKAKSVIGAQNSLLDVILEM</sequence>
<dbReference type="InterPro" id="IPR025669">
    <property type="entry name" value="AAA_dom"/>
</dbReference>
<dbReference type="PANTHER" id="PTHR13696:SF96">
    <property type="entry name" value="COBQ_COBB_MIND_PARA NUCLEOTIDE BINDING DOMAIN-CONTAINING PROTEIN"/>
    <property type="match status" value="1"/>
</dbReference>
<organism evidence="2 3">
    <name type="scientific">Fusobacterium hominis</name>
    <dbReference type="NCBI Taxonomy" id="2764326"/>
    <lineage>
        <taxon>Bacteria</taxon>
        <taxon>Fusobacteriati</taxon>
        <taxon>Fusobacteriota</taxon>
        <taxon>Fusobacteriia</taxon>
        <taxon>Fusobacteriales</taxon>
        <taxon>Fusobacteriaceae</taxon>
        <taxon>Fusobacterium</taxon>
    </lineage>
</organism>
<reference evidence="2 3" key="1">
    <citation type="submission" date="2020-08" db="EMBL/GenBank/DDBJ databases">
        <authorList>
            <person name="Liu C."/>
            <person name="Sun Q."/>
        </authorList>
    </citation>
    <scope>NUCLEOTIDE SEQUENCE [LARGE SCALE GENOMIC DNA]</scope>
    <source>
        <strain evidence="2 3">NSJ-57</strain>
    </source>
</reference>
<gene>
    <name evidence="2" type="ORF">H9Q81_03430</name>
</gene>
<evidence type="ECO:0000313" key="3">
    <source>
        <dbReference type="Proteomes" id="UP000515913"/>
    </source>
</evidence>
<dbReference type="PANTHER" id="PTHR13696">
    <property type="entry name" value="P-LOOP CONTAINING NUCLEOSIDE TRIPHOSPHATE HYDROLASE"/>
    <property type="match status" value="1"/>
</dbReference>
<dbReference type="AlphaFoldDB" id="A0A7G9GYL7"/>
<dbReference type="EMBL" id="CP060637">
    <property type="protein sequence ID" value="QNM15899.1"/>
    <property type="molecule type" value="Genomic_DNA"/>
</dbReference>
<accession>A0A7G9GYL7</accession>
<dbReference type="RefSeq" id="WP_101474779.1">
    <property type="nucleotide sequence ID" value="NZ_CP060637.1"/>
</dbReference>
<dbReference type="Gene3D" id="3.40.50.300">
    <property type="entry name" value="P-loop containing nucleotide triphosphate hydrolases"/>
    <property type="match status" value="1"/>
</dbReference>
<keyword evidence="3" id="KW-1185">Reference proteome</keyword>
<proteinExistence type="predicted"/>
<name>A0A7G9GYL7_9FUSO</name>
<evidence type="ECO:0000313" key="2">
    <source>
        <dbReference type="EMBL" id="QNM15899.1"/>
    </source>
</evidence>
<feature type="domain" description="AAA" evidence="1">
    <location>
        <begin position="133"/>
        <end position="285"/>
    </location>
</feature>
<dbReference type="Proteomes" id="UP000515913">
    <property type="component" value="Chromosome"/>
</dbReference>